<name>A0AAU7CLX8_9BACT</name>
<organism evidence="1">
    <name type="scientific">Singulisphaera sp. Ch08</name>
    <dbReference type="NCBI Taxonomy" id="3120278"/>
    <lineage>
        <taxon>Bacteria</taxon>
        <taxon>Pseudomonadati</taxon>
        <taxon>Planctomycetota</taxon>
        <taxon>Planctomycetia</taxon>
        <taxon>Isosphaerales</taxon>
        <taxon>Isosphaeraceae</taxon>
        <taxon>Singulisphaera</taxon>
    </lineage>
</organism>
<dbReference type="Pfam" id="PF13855">
    <property type="entry name" value="LRR_8"/>
    <property type="match status" value="1"/>
</dbReference>
<dbReference type="InterPro" id="IPR001611">
    <property type="entry name" value="Leu-rich_rpt"/>
</dbReference>
<accession>A0AAU7CLX8</accession>
<protein>
    <recommendedName>
        <fullName evidence="2">Leucine-rich repeat domain-containing protein</fullName>
    </recommendedName>
</protein>
<evidence type="ECO:0008006" key="2">
    <source>
        <dbReference type="Google" id="ProtNLM"/>
    </source>
</evidence>
<dbReference type="AlphaFoldDB" id="A0AAU7CLX8"/>
<dbReference type="RefSeq" id="WP_406699066.1">
    <property type="nucleotide sequence ID" value="NZ_CP155447.1"/>
</dbReference>
<dbReference type="EMBL" id="CP155447">
    <property type="protein sequence ID" value="XBH06216.1"/>
    <property type="molecule type" value="Genomic_DNA"/>
</dbReference>
<proteinExistence type="predicted"/>
<sequence>MVHLEAMNQLEILKLGALPIGDVGLASIGKLTRLRELELDPCDISRVTDAGAIHFRGLARLVKLDLTSQALTDAGLASFTGMTDLEELDLSYNQGIVGPGLVHLKDLPKLKRLNLIGTKVSDAALPVLVVLASRTYLDLRNTRVTEDGQARLANALL</sequence>
<dbReference type="GO" id="GO:0019005">
    <property type="term" value="C:SCF ubiquitin ligase complex"/>
    <property type="evidence" value="ECO:0007669"/>
    <property type="project" value="TreeGrafter"/>
</dbReference>
<dbReference type="GO" id="GO:0031146">
    <property type="term" value="P:SCF-dependent proteasomal ubiquitin-dependent protein catabolic process"/>
    <property type="evidence" value="ECO:0007669"/>
    <property type="project" value="TreeGrafter"/>
</dbReference>
<dbReference type="PANTHER" id="PTHR13318">
    <property type="entry name" value="PARTNER OF PAIRED, ISOFORM B-RELATED"/>
    <property type="match status" value="1"/>
</dbReference>
<dbReference type="InterPro" id="IPR032675">
    <property type="entry name" value="LRR_dom_sf"/>
</dbReference>
<dbReference type="Gene3D" id="3.80.10.10">
    <property type="entry name" value="Ribonuclease Inhibitor"/>
    <property type="match status" value="2"/>
</dbReference>
<reference evidence="1" key="1">
    <citation type="submission" date="2024-05" db="EMBL/GenBank/DDBJ databases">
        <title>Planctomycetes of the genus Singulisphaera possess chitinolytic capabilities.</title>
        <authorList>
            <person name="Ivanova A."/>
        </authorList>
    </citation>
    <scope>NUCLEOTIDE SEQUENCE</scope>
    <source>
        <strain evidence="1">Ch08T</strain>
    </source>
</reference>
<dbReference type="SUPFAM" id="SSF52047">
    <property type="entry name" value="RNI-like"/>
    <property type="match status" value="1"/>
</dbReference>
<gene>
    <name evidence="1" type="ORF">V5E97_09320</name>
</gene>
<evidence type="ECO:0000313" key="1">
    <source>
        <dbReference type="EMBL" id="XBH06216.1"/>
    </source>
</evidence>